<evidence type="ECO:0000313" key="3">
    <source>
        <dbReference type="EMBL" id="OAF66440.1"/>
    </source>
</evidence>
<evidence type="ECO:0000259" key="2">
    <source>
        <dbReference type="PROSITE" id="PS50157"/>
    </source>
</evidence>
<dbReference type="SMART" id="SM00355">
    <property type="entry name" value="ZnF_C2H2"/>
    <property type="match status" value="3"/>
</dbReference>
<accession>A0A177AX54</accession>
<evidence type="ECO:0000256" key="1">
    <source>
        <dbReference type="PROSITE-ProRule" id="PRU00042"/>
    </source>
</evidence>
<comment type="caution">
    <text evidence="3">The sequence shown here is derived from an EMBL/GenBank/DDBJ whole genome shotgun (WGS) entry which is preliminary data.</text>
</comment>
<organism evidence="3 4">
    <name type="scientific">Intoshia linei</name>
    <dbReference type="NCBI Taxonomy" id="1819745"/>
    <lineage>
        <taxon>Eukaryota</taxon>
        <taxon>Metazoa</taxon>
        <taxon>Spiralia</taxon>
        <taxon>Lophotrochozoa</taxon>
        <taxon>Mesozoa</taxon>
        <taxon>Orthonectida</taxon>
        <taxon>Rhopaluridae</taxon>
        <taxon>Intoshia</taxon>
    </lineage>
</organism>
<dbReference type="PROSITE" id="PS00028">
    <property type="entry name" value="ZINC_FINGER_C2H2_1"/>
    <property type="match status" value="1"/>
</dbReference>
<dbReference type="GO" id="GO:0008270">
    <property type="term" value="F:zinc ion binding"/>
    <property type="evidence" value="ECO:0007669"/>
    <property type="project" value="UniProtKB-KW"/>
</dbReference>
<name>A0A177AX54_9BILA</name>
<proteinExistence type="predicted"/>
<dbReference type="OrthoDB" id="6077919at2759"/>
<keyword evidence="1" id="KW-0862">Zinc</keyword>
<keyword evidence="4" id="KW-1185">Reference proteome</keyword>
<protein>
    <recommendedName>
        <fullName evidence="2">C2H2-type domain-containing protein</fullName>
    </recommendedName>
</protein>
<reference evidence="3 4" key="1">
    <citation type="submission" date="2016-04" db="EMBL/GenBank/DDBJ databases">
        <title>The genome of Intoshia linei affirms orthonectids as highly simplified spiralians.</title>
        <authorList>
            <person name="Mikhailov K.V."/>
            <person name="Slusarev G.S."/>
            <person name="Nikitin M.A."/>
            <person name="Logacheva M.D."/>
            <person name="Penin A."/>
            <person name="Aleoshin V."/>
            <person name="Panchin Y.V."/>
        </authorList>
    </citation>
    <scope>NUCLEOTIDE SEQUENCE [LARGE SCALE GENOMIC DNA]</scope>
    <source>
        <strain evidence="3">Intl2013</strain>
        <tissue evidence="3">Whole animal</tissue>
    </source>
</reference>
<dbReference type="InterPro" id="IPR013087">
    <property type="entry name" value="Znf_C2H2_type"/>
</dbReference>
<dbReference type="EMBL" id="LWCA01000932">
    <property type="protein sequence ID" value="OAF66440.1"/>
    <property type="molecule type" value="Genomic_DNA"/>
</dbReference>
<dbReference type="InterPro" id="IPR036236">
    <property type="entry name" value="Znf_C2H2_sf"/>
</dbReference>
<dbReference type="Gene3D" id="3.30.160.60">
    <property type="entry name" value="Classic Zinc Finger"/>
    <property type="match status" value="1"/>
</dbReference>
<keyword evidence="1" id="KW-0479">Metal-binding</keyword>
<dbReference type="PROSITE" id="PS50157">
    <property type="entry name" value="ZINC_FINGER_C2H2_2"/>
    <property type="match status" value="1"/>
</dbReference>
<dbReference type="SUPFAM" id="SSF57667">
    <property type="entry name" value="beta-beta-alpha zinc fingers"/>
    <property type="match status" value="1"/>
</dbReference>
<dbReference type="AlphaFoldDB" id="A0A177AX54"/>
<sequence>MRTLEMDHRMQSLHQCQSECTSIELDDYIPPDFTAPPLNFNQRPPVAPESQYSCDWMPGAHLYNKCRYSSSEKDNLIYHFYGSHIRSSFVRHEYICYWQNCTKHGETLGDLCELMQHCRIHTGEKIFKCDHCNSSFVTWEEFINHLTTYHIKLKIAVTTPKRIKTLVVVTSSLSLATWGYCIGKKYKSSDFYINNQLKNYCAKETDEIRKAFDEDN</sequence>
<dbReference type="Proteomes" id="UP000078046">
    <property type="component" value="Unassembled WGS sequence"/>
</dbReference>
<gene>
    <name evidence="3" type="ORF">A3Q56_05848</name>
</gene>
<evidence type="ECO:0000313" key="4">
    <source>
        <dbReference type="Proteomes" id="UP000078046"/>
    </source>
</evidence>
<feature type="domain" description="C2H2-type" evidence="2">
    <location>
        <begin position="127"/>
        <end position="155"/>
    </location>
</feature>
<keyword evidence="1" id="KW-0863">Zinc-finger</keyword>